<dbReference type="PANTHER" id="PTHR10996:SF277">
    <property type="entry name" value="GLYOXYLATE REDUCTASE_HYDROXYPYRUVATE REDUCTASE"/>
    <property type="match status" value="1"/>
</dbReference>
<evidence type="ECO:0000313" key="5">
    <source>
        <dbReference type="EMBL" id="KAJ1905472.1"/>
    </source>
</evidence>
<evidence type="ECO:0000256" key="2">
    <source>
        <dbReference type="RuleBase" id="RU003719"/>
    </source>
</evidence>
<feature type="domain" description="D-isomer specific 2-hydroxyacid dehydrogenase NAD-binding" evidence="4">
    <location>
        <begin position="111"/>
        <end position="289"/>
    </location>
</feature>
<keyword evidence="1 2" id="KW-0560">Oxidoreductase</keyword>
<dbReference type="OrthoDB" id="9991913at2759"/>
<dbReference type="Proteomes" id="UP001150569">
    <property type="component" value="Unassembled WGS sequence"/>
</dbReference>
<sequence>MAPKKVFSSYFLTEDAQKRLGSLGYDLDQSSADQLPRAEFLRRVKGVHGIICDSACQVDAETLDAAGDTLQVISTHSVGYNHVDLAEAHRRGIQTGHTPDVLTDAVADLALTLILMVLRRVVEAAAVIPTGQWCNQPTWMLGRQLRGKAVGIVGLGRIGEGVAQRLRGFGVSRILYSGRRPREEAALRVGAKFVSFDELVRQSDVVCICCSLNGSTYHLFTYDVFKLMKPTAVIINISRGGVIKQEDLVSALANKIIGGAGLDVMTPEPLPTDSHLLKYPNCVLLPHIGSATVEAHEAMGHLCIDNLQAGLEGKPLPHPIPQ</sequence>
<comment type="similarity">
    <text evidence="2">Belongs to the D-isomer specific 2-hydroxyacid dehydrogenase family.</text>
</comment>
<dbReference type="SUPFAM" id="SSF51735">
    <property type="entry name" value="NAD(P)-binding Rossmann-fold domains"/>
    <property type="match status" value="1"/>
</dbReference>
<dbReference type="GO" id="GO:0005829">
    <property type="term" value="C:cytosol"/>
    <property type="evidence" value="ECO:0007669"/>
    <property type="project" value="TreeGrafter"/>
</dbReference>
<dbReference type="InterPro" id="IPR050223">
    <property type="entry name" value="D-isomer_2-hydroxyacid_DH"/>
</dbReference>
<evidence type="ECO:0000259" key="4">
    <source>
        <dbReference type="Pfam" id="PF02826"/>
    </source>
</evidence>
<dbReference type="PANTHER" id="PTHR10996">
    <property type="entry name" value="2-HYDROXYACID DEHYDROGENASE-RELATED"/>
    <property type="match status" value="1"/>
</dbReference>
<dbReference type="Gene3D" id="3.40.50.720">
    <property type="entry name" value="NAD(P)-binding Rossmann-like Domain"/>
    <property type="match status" value="2"/>
</dbReference>
<dbReference type="InterPro" id="IPR006139">
    <property type="entry name" value="D-isomer_2_OHA_DH_cat_dom"/>
</dbReference>
<dbReference type="SUPFAM" id="SSF52283">
    <property type="entry name" value="Formate/glycerate dehydrogenase catalytic domain-like"/>
    <property type="match status" value="1"/>
</dbReference>
<evidence type="ECO:0000256" key="1">
    <source>
        <dbReference type="ARBA" id="ARBA00023002"/>
    </source>
</evidence>
<proteinExistence type="inferred from homology"/>
<organism evidence="5 6">
    <name type="scientific">Tieghemiomyces parasiticus</name>
    <dbReference type="NCBI Taxonomy" id="78921"/>
    <lineage>
        <taxon>Eukaryota</taxon>
        <taxon>Fungi</taxon>
        <taxon>Fungi incertae sedis</taxon>
        <taxon>Zoopagomycota</taxon>
        <taxon>Kickxellomycotina</taxon>
        <taxon>Dimargaritomycetes</taxon>
        <taxon>Dimargaritales</taxon>
        <taxon>Dimargaritaceae</taxon>
        <taxon>Tieghemiomyces</taxon>
    </lineage>
</organism>
<gene>
    <name evidence="5" type="ORF">IWQ60_012275</name>
</gene>
<dbReference type="GO" id="GO:0016618">
    <property type="term" value="F:hydroxypyruvate reductase [NAD(P)H] activity"/>
    <property type="evidence" value="ECO:0007669"/>
    <property type="project" value="TreeGrafter"/>
</dbReference>
<feature type="domain" description="D-isomer specific 2-hydroxyacid dehydrogenase catalytic" evidence="3">
    <location>
        <begin position="13"/>
        <end position="320"/>
    </location>
</feature>
<dbReference type="InterPro" id="IPR006140">
    <property type="entry name" value="D-isomer_DH_NAD-bd"/>
</dbReference>
<dbReference type="Pfam" id="PF02826">
    <property type="entry name" value="2-Hacid_dh_C"/>
    <property type="match status" value="1"/>
</dbReference>
<dbReference type="AlphaFoldDB" id="A0A9W7ZFK6"/>
<accession>A0A9W7ZFK6</accession>
<keyword evidence="6" id="KW-1185">Reference proteome</keyword>
<reference evidence="5" key="1">
    <citation type="submission" date="2022-07" db="EMBL/GenBank/DDBJ databases">
        <title>Phylogenomic reconstructions and comparative analyses of Kickxellomycotina fungi.</title>
        <authorList>
            <person name="Reynolds N.K."/>
            <person name="Stajich J.E."/>
            <person name="Barry K."/>
            <person name="Grigoriev I.V."/>
            <person name="Crous P."/>
            <person name="Smith M.E."/>
        </authorList>
    </citation>
    <scope>NUCLEOTIDE SEQUENCE</scope>
    <source>
        <strain evidence="5">RSA 861</strain>
    </source>
</reference>
<evidence type="ECO:0008006" key="7">
    <source>
        <dbReference type="Google" id="ProtNLM"/>
    </source>
</evidence>
<dbReference type="GO" id="GO:0030267">
    <property type="term" value="F:glyoxylate reductase (NADPH) activity"/>
    <property type="evidence" value="ECO:0007669"/>
    <property type="project" value="TreeGrafter"/>
</dbReference>
<evidence type="ECO:0000313" key="6">
    <source>
        <dbReference type="Proteomes" id="UP001150569"/>
    </source>
</evidence>
<dbReference type="CDD" id="cd05301">
    <property type="entry name" value="GDH"/>
    <property type="match status" value="1"/>
</dbReference>
<name>A0A9W7ZFK6_9FUNG</name>
<dbReference type="FunFam" id="3.40.50.720:FF:000026">
    <property type="entry name" value="Glyoxylate/hydroxypyruvate reductase B"/>
    <property type="match status" value="1"/>
</dbReference>
<dbReference type="GO" id="GO:0051287">
    <property type="term" value="F:NAD binding"/>
    <property type="evidence" value="ECO:0007669"/>
    <property type="project" value="InterPro"/>
</dbReference>
<dbReference type="InterPro" id="IPR036291">
    <property type="entry name" value="NAD(P)-bd_dom_sf"/>
</dbReference>
<protein>
    <recommendedName>
        <fullName evidence="7">Glyoxylate reductase</fullName>
    </recommendedName>
</protein>
<dbReference type="Pfam" id="PF00389">
    <property type="entry name" value="2-Hacid_dh"/>
    <property type="match status" value="1"/>
</dbReference>
<comment type="caution">
    <text evidence="5">The sequence shown here is derived from an EMBL/GenBank/DDBJ whole genome shotgun (WGS) entry which is preliminary data.</text>
</comment>
<dbReference type="EMBL" id="JANBPT010001733">
    <property type="protein sequence ID" value="KAJ1905472.1"/>
    <property type="molecule type" value="Genomic_DNA"/>
</dbReference>
<evidence type="ECO:0000259" key="3">
    <source>
        <dbReference type="Pfam" id="PF00389"/>
    </source>
</evidence>